<organism evidence="3 4">
    <name type="scientific">Deinococcus detaillensis</name>
    <dbReference type="NCBI Taxonomy" id="2592048"/>
    <lineage>
        <taxon>Bacteria</taxon>
        <taxon>Thermotogati</taxon>
        <taxon>Deinococcota</taxon>
        <taxon>Deinococci</taxon>
        <taxon>Deinococcales</taxon>
        <taxon>Deinococcaceae</taxon>
        <taxon>Deinococcus</taxon>
    </lineage>
</organism>
<dbReference type="Proteomes" id="UP000316092">
    <property type="component" value="Unassembled WGS sequence"/>
</dbReference>
<accession>A0A553UMK5</accession>
<dbReference type="InterPro" id="IPR027417">
    <property type="entry name" value="P-loop_NTPase"/>
</dbReference>
<dbReference type="InterPro" id="IPR002586">
    <property type="entry name" value="CobQ/CobB/MinD/ParA_Nub-bd_dom"/>
</dbReference>
<sequence>MYIDPGKMYTLRELAEAFQISERTLTRKLEAQDLRGYKVGAQWRVRGRDWLAFSGVLRGPHVYVVANAKGGAGKSTFTVNLATLWAQAGRRVLLIDLDPQGHLATFLGLSVDPSRTTAQMLDDELQLGRHHPQFQERWHTL</sequence>
<dbReference type="AlphaFoldDB" id="A0A553UMK5"/>
<dbReference type="Gene3D" id="3.40.50.300">
    <property type="entry name" value="P-loop containing nucleotide triphosphate hydrolases"/>
    <property type="match status" value="1"/>
</dbReference>
<proteinExistence type="predicted"/>
<evidence type="ECO:0000313" key="4">
    <source>
        <dbReference type="Proteomes" id="UP000316092"/>
    </source>
</evidence>
<gene>
    <name evidence="3" type="ORF">FNU79_15075</name>
</gene>
<evidence type="ECO:0000259" key="1">
    <source>
        <dbReference type="Pfam" id="PF01656"/>
    </source>
</evidence>
<dbReference type="InterPro" id="IPR050678">
    <property type="entry name" value="DNA_Partitioning_ATPase"/>
</dbReference>
<dbReference type="Pfam" id="PF01656">
    <property type="entry name" value="CbiA"/>
    <property type="match status" value="1"/>
</dbReference>
<dbReference type="PANTHER" id="PTHR13696:SF52">
    <property type="entry name" value="PARA FAMILY PROTEIN CT_582"/>
    <property type="match status" value="1"/>
</dbReference>
<reference evidence="3 4" key="1">
    <citation type="submission" date="2019-07" db="EMBL/GenBank/DDBJ databases">
        <title>Deinococcus detaillus sp. nov., isolated from humus soil in Antarctica.</title>
        <authorList>
            <person name="Zhang K."/>
        </authorList>
    </citation>
    <scope>NUCLEOTIDE SEQUENCE [LARGE SCALE GENOMIC DNA]</scope>
    <source>
        <strain evidence="3 4">H1</strain>
    </source>
</reference>
<dbReference type="CDD" id="cd02042">
    <property type="entry name" value="ParAB_family"/>
    <property type="match status" value="1"/>
</dbReference>
<protein>
    <submittedName>
        <fullName evidence="3">AAA family ATPase</fullName>
    </submittedName>
</protein>
<feature type="domain" description="CobQ/CobB/MinD/ParA nucleotide binding" evidence="1">
    <location>
        <begin position="64"/>
        <end position="112"/>
    </location>
</feature>
<keyword evidence="4" id="KW-1185">Reference proteome</keyword>
<dbReference type="InterPro" id="IPR041657">
    <property type="entry name" value="HTH_17"/>
</dbReference>
<dbReference type="OrthoDB" id="69313at2"/>
<evidence type="ECO:0000259" key="2">
    <source>
        <dbReference type="Pfam" id="PF12728"/>
    </source>
</evidence>
<name>A0A553UMK5_9DEIO</name>
<dbReference type="SUPFAM" id="SSF52540">
    <property type="entry name" value="P-loop containing nucleoside triphosphate hydrolases"/>
    <property type="match status" value="1"/>
</dbReference>
<dbReference type="Pfam" id="PF12728">
    <property type="entry name" value="HTH_17"/>
    <property type="match status" value="1"/>
</dbReference>
<feature type="domain" description="Helix-turn-helix" evidence="2">
    <location>
        <begin position="8"/>
        <end position="49"/>
    </location>
</feature>
<dbReference type="PANTHER" id="PTHR13696">
    <property type="entry name" value="P-LOOP CONTAINING NUCLEOSIDE TRIPHOSPHATE HYDROLASE"/>
    <property type="match status" value="1"/>
</dbReference>
<evidence type="ECO:0000313" key="3">
    <source>
        <dbReference type="EMBL" id="TSA81450.1"/>
    </source>
</evidence>
<comment type="caution">
    <text evidence="3">The sequence shown here is derived from an EMBL/GenBank/DDBJ whole genome shotgun (WGS) entry which is preliminary data.</text>
</comment>
<dbReference type="EMBL" id="VKDB01000022">
    <property type="protein sequence ID" value="TSA81450.1"/>
    <property type="molecule type" value="Genomic_DNA"/>
</dbReference>